<dbReference type="Gene3D" id="1.10.10.2520">
    <property type="entry name" value="Cell wall hydrolase SleB, domain 1"/>
    <property type="match status" value="1"/>
</dbReference>
<feature type="chain" id="PRO_5037733747" description="LysM domain-containing protein" evidence="1">
    <location>
        <begin position="27"/>
        <end position="193"/>
    </location>
</feature>
<dbReference type="Gene3D" id="6.20.240.60">
    <property type="match status" value="1"/>
</dbReference>
<dbReference type="InterPro" id="IPR018392">
    <property type="entry name" value="LysM"/>
</dbReference>
<organism evidence="3 4">
    <name type="scientific">Halobacillus andaensis</name>
    <dbReference type="NCBI Taxonomy" id="1176239"/>
    <lineage>
        <taxon>Bacteria</taxon>
        <taxon>Bacillati</taxon>
        <taxon>Bacillota</taxon>
        <taxon>Bacilli</taxon>
        <taxon>Bacillales</taxon>
        <taxon>Bacillaceae</taxon>
        <taxon>Halobacillus</taxon>
    </lineage>
</organism>
<evidence type="ECO:0000313" key="4">
    <source>
        <dbReference type="Proteomes" id="UP000660110"/>
    </source>
</evidence>
<evidence type="ECO:0000256" key="1">
    <source>
        <dbReference type="SAM" id="SignalP"/>
    </source>
</evidence>
<dbReference type="GO" id="GO:0016787">
    <property type="term" value="F:hydrolase activity"/>
    <property type="evidence" value="ECO:0007669"/>
    <property type="project" value="InterPro"/>
</dbReference>
<proteinExistence type="predicted"/>
<dbReference type="AlphaFoldDB" id="A0A917EUR8"/>
<gene>
    <name evidence="3" type="ORF">GCM10010954_11780</name>
</gene>
<keyword evidence="4" id="KW-1185">Reference proteome</keyword>
<reference evidence="3" key="1">
    <citation type="journal article" date="2014" name="Int. J. Syst. Evol. Microbiol.">
        <title>Complete genome sequence of Corynebacterium casei LMG S-19264T (=DSM 44701T), isolated from a smear-ripened cheese.</title>
        <authorList>
            <consortium name="US DOE Joint Genome Institute (JGI-PGF)"/>
            <person name="Walter F."/>
            <person name="Albersmeier A."/>
            <person name="Kalinowski J."/>
            <person name="Ruckert C."/>
        </authorList>
    </citation>
    <scope>NUCLEOTIDE SEQUENCE</scope>
    <source>
        <strain evidence="3">CGMCC 1.12153</strain>
    </source>
</reference>
<comment type="caution">
    <text evidence="3">The sequence shown here is derived from an EMBL/GenBank/DDBJ whole genome shotgun (WGS) entry which is preliminary data.</text>
</comment>
<accession>A0A917EUR8</accession>
<dbReference type="Gene3D" id="3.10.350.10">
    <property type="entry name" value="LysM domain"/>
    <property type="match status" value="1"/>
</dbReference>
<dbReference type="RefSeq" id="WP_229734851.1">
    <property type="nucleotide sequence ID" value="NZ_BMEL01000001.1"/>
</dbReference>
<dbReference type="Proteomes" id="UP000660110">
    <property type="component" value="Unassembled WGS sequence"/>
</dbReference>
<sequence>MLKKVGMVGIAAFCALAFSFPTQSFAHGDTHTVQEGDSLYMIAKEYGVSAKQVQDINDKSNAEIQAGEELQLPDGASEYEKDLLARLIEAEAEGESYEGKVAVATVVLNRVESDRFPDTIHNVIHDGYQFSPVLNGSINQPASEESKRAVNEAFAYQGYDQGSLFFYNPDKADSSYLESQEVTTIIGNHVFLR</sequence>
<dbReference type="SUPFAM" id="SSF54106">
    <property type="entry name" value="LysM domain"/>
    <property type="match status" value="1"/>
</dbReference>
<evidence type="ECO:0000259" key="2">
    <source>
        <dbReference type="PROSITE" id="PS51782"/>
    </source>
</evidence>
<dbReference type="Pfam" id="PF01476">
    <property type="entry name" value="LysM"/>
    <property type="match status" value="1"/>
</dbReference>
<feature type="domain" description="LysM" evidence="2">
    <location>
        <begin position="29"/>
        <end position="72"/>
    </location>
</feature>
<evidence type="ECO:0000313" key="3">
    <source>
        <dbReference type="EMBL" id="GGF14842.1"/>
    </source>
</evidence>
<dbReference type="Pfam" id="PF07486">
    <property type="entry name" value="Hydrolase_2"/>
    <property type="match status" value="1"/>
</dbReference>
<name>A0A917EUR8_HALAA</name>
<dbReference type="EMBL" id="BMEL01000001">
    <property type="protein sequence ID" value="GGF14842.1"/>
    <property type="molecule type" value="Genomic_DNA"/>
</dbReference>
<keyword evidence="1" id="KW-0732">Signal</keyword>
<dbReference type="InterPro" id="IPR036779">
    <property type="entry name" value="LysM_dom_sf"/>
</dbReference>
<dbReference type="SMART" id="SM00257">
    <property type="entry name" value="LysM"/>
    <property type="match status" value="1"/>
</dbReference>
<dbReference type="CDD" id="cd00118">
    <property type="entry name" value="LysM"/>
    <property type="match status" value="1"/>
</dbReference>
<feature type="signal peptide" evidence="1">
    <location>
        <begin position="1"/>
        <end position="26"/>
    </location>
</feature>
<dbReference type="InterPro" id="IPR042047">
    <property type="entry name" value="SleB_dom1"/>
</dbReference>
<protein>
    <recommendedName>
        <fullName evidence="2">LysM domain-containing protein</fullName>
    </recommendedName>
</protein>
<reference evidence="3" key="2">
    <citation type="submission" date="2020-09" db="EMBL/GenBank/DDBJ databases">
        <authorList>
            <person name="Sun Q."/>
            <person name="Zhou Y."/>
        </authorList>
    </citation>
    <scope>NUCLEOTIDE SEQUENCE</scope>
    <source>
        <strain evidence="3">CGMCC 1.12153</strain>
    </source>
</reference>
<dbReference type="PROSITE" id="PS51782">
    <property type="entry name" value="LYSM"/>
    <property type="match status" value="1"/>
</dbReference>
<dbReference type="InterPro" id="IPR011105">
    <property type="entry name" value="Cell_wall_hydrolase_SleB"/>
</dbReference>